<evidence type="ECO:0000313" key="3">
    <source>
        <dbReference type="Proteomes" id="UP001345013"/>
    </source>
</evidence>
<dbReference type="PANTHER" id="PTHR12143">
    <property type="entry name" value="PEPTIDE N-GLYCANASE PNGASE -RELATED"/>
    <property type="match status" value="1"/>
</dbReference>
<dbReference type="Pfam" id="PF07971">
    <property type="entry name" value="Glyco_hydro_92"/>
    <property type="match status" value="1"/>
</dbReference>
<sequence>MANLIATLGGDNHFVARLNYLHEIPHLLYIVDEQAFQVVYVYHYAGRAGLSAQRIHTYMPSQFNNTVLGIPGNDDSGAMGSFMALSMIGITPIQAKMSISSRRRSSRR</sequence>
<keyword evidence="3" id="KW-1185">Reference proteome</keyword>
<dbReference type="InterPro" id="IPR050883">
    <property type="entry name" value="PNGase"/>
</dbReference>
<dbReference type="InterPro" id="IPR012939">
    <property type="entry name" value="Glyco_hydro_92"/>
</dbReference>
<comment type="caution">
    <text evidence="2">The sequence shown here is derived from an EMBL/GenBank/DDBJ whole genome shotgun (WGS) entry which is preliminary data.</text>
</comment>
<feature type="domain" description="Glycosyl hydrolase family 92" evidence="1">
    <location>
        <begin position="1"/>
        <end position="95"/>
    </location>
</feature>
<gene>
    <name evidence="2" type="ORF">LTR24_008489</name>
</gene>
<accession>A0ABR0JZW2</accession>
<evidence type="ECO:0000313" key="2">
    <source>
        <dbReference type="EMBL" id="KAK5080541.1"/>
    </source>
</evidence>
<protein>
    <recommendedName>
        <fullName evidence="1">Glycosyl hydrolase family 92 domain-containing protein</fullName>
    </recommendedName>
</protein>
<organism evidence="2 3">
    <name type="scientific">Lithohypha guttulata</name>
    <dbReference type="NCBI Taxonomy" id="1690604"/>
    <lineage>
        <taxon>Eukaryota</taxon>
        <taxon>Fungi</taxon>
        <taxon>Dikarya</taxon>
        <taxon>Ascomycota</taxon>
        <taxon>Pezizomycotina</taxon>
        <taxon>Eurotiomycetes</taxon>
        <taxon>Chaetothyriomycetidae</taxon>
        <taxon>Chaetothyriales</taxon>
        <taxon>Trichomeriaceae</taxon>
        <taxon>Lithohypha</taxon>
    </lineage>
</organism>
<evidence type="ECO:0000259" key="1">
    <source>
        <dbReference type="Pfam" id="PF07971"/>
    </source>
</evidence>
<proteinExistence type="predicted"/>
<dbReference type="Gene3D" id="3.30.2080.10">
    <property type="entry name" value="GH92 mannosidase domain"/>
    <property type="match status" value="1"/>
</dbReference>
<dbReference type="PANTHER" id="PTHR12143:SF42">
    <property type="entry name" value="PUTATIVE SUBFAMILY (AFU_ORTHOLOGUE AFUA_6G13760)-RELATED"/>
    <property type="match status" value="1"/>
</dbReference>
<reference evidence="2 3" key="1">
    <citation type="submission" date="2023-08" db="EMBL/GenBank/DDBJ databases">
        <title>Black Yeasts Isolated from many extreme environments.</title>
        <authorList>
            <person name="Coleine C."/>
            <person name="Stajich J.E."/>
            <person name="Selbmann L."/>
        </authorList>
    </citation>
    <scope>NUCLEOTIDE SEQUENCE [LARGE SCALE GENOMIC DNA]</scope>
    <source>
        <strain evidence="2 3">CCFEE 5885</strain>
    </source>
</reference>
<dbReference type="EMBL" id="JAVRRG010000148">
    <property type="protein sequence ID" value="KAK5080541.1"/>
    <property type="molecule type" value="Genomic_DNA"/>
</dbReference>
<dbReference type="Proteomes" id="UP001345013">
    <property type="component" value="Unassembled WGS sequence"/>
</dbReference>
<name>A0ABR0JZW2_9EURO</name>